<organism evidence="8 9">
    <name type="scientific">Taibaiella soli</name>
    <dbReference type="NCBI Taxonomy" id="1649169"/>
    <lineage>
        <taxon>Bacteria</taxon>
        <taxon>Pseudomonadati</taxon>
        <taxon>Bacteroidota</taxon>
        <taxon>Chitinophagia</taxon>
        <taxon>Chitinophagales</taxon>
        <taxon>Chitinophagaceae</taxon>
        <taxon>Taibaiella</taxon>
    </lineage>
</organism>
<reference evidence="8 9" key="1">
    <citation type="submission" date="2018-06" db="EMBL/GenBank/DDBJ databases">
        <title>Mucibacter soli gen. nov., sp. nov., a new member of the family Chitinophagaceae producing mucin.</title>
        <authorList>
            <person name="Kim M.-K."/>
            <person name="Park S."/>
            <person name="Kim T.-S."/>
            <person name="Joung Y."/>
            <person name="Han J.-H."/>
            <person name="Kim S.B."/>
        </authorList>
    </citation>
    <scope>NUCLEOTIDE SEQUENCE [LARGE SCALE GENOMIC DNA]</scope>
    <source>
        <strain evidence="8 9">R1-15</strain>
    </source>
</reference>
<keyword evidence="4" id="KW-0732">Signal</keyword>
<sequence length="382" mass="44816">MKRNIPQKIILVFFFVVLLAPLLQQKFHIVESGRLFGAITDSPDVNFTIRGWWDGSYQKKKTFYLNDSFGFRTDFVRMNNQVDYFLYHRINQRSTVVGKNGVLFERSYIDEYNGKDFVGDPEIRGKLEKLKAIQDTLTRLGKTFVFVYAPSKAYYFPDDFPDDLPKVSSKNTNYRSFRRIGDSLGINQIDCNAWFVKMKGKTEGILMSKGGVHWTFYGALMAADSIVRYVENARHIDMPRFLWKEAWLGEPRPQEVDLIAAANLIYPIAKDEYRYPILLEENDSLKTKPDMIFLGDSFLWTFAYNNVMPHISKNWEFWYYFRQAWNQDVGSGKIPTIDLGNYDWFQSLMQKDCLVMLYTEPNLPSIGNDFIEKAYDKFYPKK</sequence>
<dbReference type="GO" id="GO:0042597">
    <property type="term" value="C:periplasmic space"/>
    <property type="evidence" value="ECO:0007669"/>
    <property type="project" value="UniProtKB-SubCell"/>
</dbReference>
<evidence type="ECO:0000313" key="9">
    <source>
        <dbReference type="Proteomes" id="UP000248745"/>
    </source>
</evidence>
<evidence type="ECO:0000256" key="2">
    <source>
        <dbReference type="ARBA" id="ARBA00005182"/>
    </source>
</evidence>
<comment type="pathway">
    <text evidence="2">Glycan biosynthesis; alginate biosynthesis.</text>
</comment>
<comment type="caution">
    <text evidence="8">The sequence shown here is derived from an EMBL/GenBank/DDBJ whole genome shotgun (WGS) entry which is preliminary data.</text>
</comment>
<feature type="domain" description="AlgX/AlgJ SGNH hydrolase-like" evidence="7">
    <location>
        <begin position="96"/>
        <end position="235"/>
    </location>
</feature>
<dbReference type="Proteomes" id="UP000248745">
    <property type="component" value="Unassembled WGS sequence"/>
</dbReference>
<dbReference type="Pfam" id="PF16822">
    <property type="entry name" value="ALGX"/>
    <property type="match status" value="1"/>
</dbReference>
<dbReference type="GO" id="GO:0042121">
    <property type="term" value="P:alginic acid biosynthetic process"/>
    <property type="evidence" value="ECO:0007669"/>
    <property type="project" value="UniProtKB-UniPathway"/>
</dbReference>
<dbReference type="OrthoDB" id="175771at2"/>
<dbReference type="UniPathway" id="UPA00286"/>
<dbReference type="GO" id="GO:0016740">
    <property type="term" value="F:transferase activity"/>
    <property type="evidence" value="ECO:0007669"/>
    <property type="project" value="UniProtKB-KW"/>
</dbReference>
<gene>
    <name evidence="8" type="ORF">DN068_05520</name>
</gene>
<name>A0A2W2AET8_9BACT</name>
<keyword evidence="6" id="KW-0016">Alginate biosynthesis</keyword>
<evidence type="ECO:0000313" key="8">
    <source>
        <dbReference type="EMBL" id="PZF73801.1"/>
    </source>
</evidence>
<evidence type="ECO:0000256" key="1">
    <source>
        <dbReference type="ARBA" id="ARBA00004418"/>
    </source>
</evidence>
<evidence type="ECO:0000256" key="6">
    <source>
        <dbReference type="ARBA" id="ARBA00022841"/>
    </source>
</evidence>
<evidence type="ECO:0000256" key="4">
    <source>
        <dbReference type="ARBA" id="ARBA00022729"/>
    </source>
</evidence>
<accession>A0A2W2AET8</accession>
<keyword evidence="9" id="KW-1185">Reference proteome</keyword>
<evidence type="ECO:0000256" key="3">
    <source>
        <dbReference type="ARBA" id="ARBA00022679"/>
    </source>
</evidence>
<keyword evidence="5" id="KW-0574">Periplasm</keyword>
<keyword evidence="3" id="KW-0808">Transferase</keyword>
<protein>
    <recommendedName>
        <fullName evidence="7">AlgX/AlgJ SGNH hydrolase-like domain-containing protein</fullName>
    </recommendedName>
</protein>
<dbReference type="RefSeq" id="WP_110997899.1">
    <property type="nucleotide sequence ID" value="NZ_QKTW01000009.1"/>
</dbReference>
<dbReference type="AlphaFoldDB" id="A0A2W2AET8"/>
<proteinExistence type="predicted"/>
<dbReference type="InterPro" id="IPR031811">
    <property type="entry name" value="ALGX/ALGJ_SGNH-like"/>
</dbReference>
<dbReference type="EMBL" id="QKTW01000009">
    <property type="protein sequence ID" value="PZF73801.1"/>
    <property type="molecule type" value="Genomic_DNA"/>
</dbReference>
<evidence type="ECO:0000259" key="7">
    <source>
        <dbReference type="Pfam" id="PF16822"/>
    </source>
</evidence>
<evidence type="ECO:0000256" key="5">
    <source>
        <dbReference type="ARBA" id="ARBA00022764"/>
    </source>
</evidence>
<comment type="subcellular location">
    <subcellularLocation>
        <location evidence="1">Periplasm</location>
    </subcellularLocation>
</comment>